<sequence>MLPFCGMKRIRRSLKELTDHLMNDRRVCQHHNMTAMSVTGNTVTQFQENRYREHTHEHQRSGQLHNCNSGRQYGYDSETSPMMNLGTQGSSSGQLLR</sequence>
<accession>A0AAV4BKR2</accession>
<evidence type="ECO:0000256" key="1">
    <source>
        <dbReference type="SAM" id="MobiDB-lite"/>
    </source>
</evidence>
<dbReference type="AlphaFoldDB" id="A0AAV4BKR2"/>
<reference evidence="2 3" key="1">
    <citation type="journal article" date="2021" name="Elife">
        <title>Chloroplast acquisition without the gene transfer in kleptoplastic sea slugs, Plakobranchus ocellatus.</title>
        <authorList>
            <person name="Maeda T."/>
            <person name="Takahashi S."/>
            <person name="Yoshida T."/>
            <person name="Shimamura S."/>
            <person name="Takaki Y."/>
            <person name="Nagai Y."/>
            <person name="Toyoda A."/>
            <person name="Suzuki Y."/>
            <person name="Arimoto A."/>
            <person name="Ishii H."/>
            <person name="Satoh N."/>
            <person name="Nishiyama T."/>
            <person name="Hasebe M."/>
            <person name="Maruyama T."/>
            <person name="Minagawa J."/>
            <person name="Obokata J."/>
            <person name="Shigenobu S."/>
        </authorList>
    </citation>
    <scope>NUCLEOTIDE SEQUENCE [LARGE SCALE GENOMIC DNA]</scope>
</reference>
<dbReference type="EMBL" id="BLXT01005065">
    <property type="protein sequence ID" value="GFO19502.1"/>
    <property type="molecule type" value="Genomic_DNA"/>
</dbReference>
<keyword evidence="3" id="KW-1185">Reference proteome</keyword>
<protein>
    <submittedName>
        <fullName evidence="2">Uncharacterized protein</fullName>
    </submittedName>
</protein>
<dbReference type="Proteomes" id="UP000735302">
    <property type="component" value="Unassembled WGS sequence"/>
</dbReference>
<comment type="caution">
    <text evidence="2">The sequence shown here is derived from an EMBL/GenBank/DDBJ whole genome shotgun (WGS) entry which is preliminary data.</text>
</comment>
<feature type="region of interest" description="Disordered" evidence="1">
    <location>
        <begin position="52"/>
        <end position="97"/>
    </location>
</feature>
<evidence type="ECO:0000313" key="3">
    <source>
        <dbReference type="Proteomes" id="UP000735302"/>
    </source>
</evidence>
<proteinExistence type="predicted"/>
<feature type="compositionally biased region" description="Polar residues" evidence="1">
    <location>
        <begin position="61"/>
        <end position="97"/>
    </location>
</feature>
<organism evidence="2 3">
    <name type="scientific">Plakobranchus ocellatus</name>
    <dbReference type="NCBI Taxonomy" id="259542"/>
    <lineage>
        <taxon>Eukaryota</taxon>
        <taxon>Metazoa</taxon>
        <taxon>Spiralia</taxon>
        <taxon>Lophotrochozoa</taxon>
        <taxon>Mollusca</taxon>
        <taxon>Gastropoda</taxon>
        <taxon>Heterobranchia</taxon>
        <taxon>Euthyneura</taxon>
        <taxon>Panpulmonata</taxon>
        <taxon>Sacoglossa</taxon>
        <taxon>Placobranchoidea</taxon>
        <taxon>Plakobranchidae</taxon>
        <taxon>Plakobranchus</taxon>
    </lineage>
</organism>
<gene>
    <name evidence="2" type="ORF">PoB_004600700</name>
</gene>
<name>A0AAV4BKR2_9GAST</name>
<evidence type="ECO:0000313" key="2">
    <source>
        <dbReference type="EMBL" id="GFO19502.1"/>
    </source>
</evidence>